<dbReference type="PATRIC" id="fig|1300343.5.peg.2553"/>
<evidence type="ECO:0000313" key="5">
    <source>
        <dbReference type="Proteomes" id="UP000030140"/>
    </source>
</evidence>
<proteinExistence type="predicted"/>
<comment type="caution">
    <text evidence="4">The sequence shown here is derived from an EMBL/GenBank/DDBJ whole genome shotgun (WGS) entry which is preliminary data.</text>
</comment>
<dbReference type="InterPro" id="IPR009003">
    <property type="entry name" value="Peptidase_S1_PA"/>
</dbReference>
<feature type="domain" description="PDZ" evidence="3">
    <location>
        <begin position="281"/>
        <end position="363"/>
    </location>
</feature>
<dbReference type="KEGG" id="ddo:I597_2525"/>
<protein>
    <submittedName>
        <fullName evidence="4">Serine protease</fullName>
    </submittedName>
</protein>
<dbReference type="CDD" id="cd06779">
    <property type="entry name" value="cpPDZ_Deg_HtrA-like"/>
    <property type="match status" value="1"/>
</dbReference>
<dbReference type="Gene3D" id="2.30.42.10">
    <property type="match status" value="1"/>
</dbReference>
<dbReference type="OrthoDB" id="9758917at2"/>
<organism evidence="4 5">
    <name type="scientific">Dokdonia donghaensis DSW-1</name>
    <dbReference type="NCBI Taxonomy" id="1300343"/>
    <lineage>
        <taxon>Bacteria</taxon>
        <taxon>Pseudomonadati</taxon>
        <taxon>Bacteroidota</taxon>
        <taxon>Flavobacteriia</taxon>
        <taxon>Flavobacteriales</taxon>
        <taxon>Flavobacteriaceae</taxon>
        <taxon>Dokdonia</taxon>
    </lineage>
</organism>
<dbReference type="InterPro" id="IPR001478">
    <property type="entry name" value="PDZ"/>
</dbReference>
<dbReference type="Pfam" id="PF13180">
    <property type="entry name" value="PDZ_2"/>
    <property type="match status" value="1"/>
</dbReference>
<dbReference type="Pfam" id="PF13365">
    <property type="entry name" value="Trypsin_2"/>
    <property type="match status" value="1"/>
</dbReference>
<dbReference type="EMBL" id="JSAQ01000001">
    <property type="protein sequence ID" value="KGO05398.1"/>
    <property type="molecule type" value="Genomic_DNA"/>
</dbReference>
<dbReference type="Proteomes" id="UP000030140">
    <property type="component" value="Unassembled WGS sequence"/>
</dbReference>
<dbReference type="InterPro" id="IPR001940">
    <property type="entry name" value="Peptidase_S1C"/>
</dbReference>
<keyword evidence="5" id="KW-1185">Reference proteome</keyword>
<dbReference type="MEROPS" id="S01.453"/>
<dbReference type="GO" id="GO:0006508">
    <property type="term" value="P:proteolysis"/>
    <property type="evidence" value="ECO:0007669"/>
    <property type="project" value="UniProtKB-KW"/>
</dbReference>
<reference evidence="4 5" key="1">
    <citation type="submission" date="2014-10" db="EMBL/GenBank/DDBJ databases">
        <title>Draft genome sequence of the proteorhodopsin-containing marine bacterium Dokdonia donghaensis.</title>
        <authorList>
            <person name="Gomez-Consarnau L."/>
            <person name="Gonzalez J.M."/>
            <person name="Riedel T."/>
            <person name="Jaenicke S."/>
            <person name="Wagner-Doebler I."/>
            <person name="Fuhrman J.A."/>
        </authorList>
    </citation>
    <scope>NUCLEOTIDE SEQUENCE [LARGE SCALE GENOMIC DNA]</scope>
    <source>
        <strain evidence="4 5">DSW-1</strain>
    </source>
</reference>
<gene>
    <name evidence="4" type="ORF">NV36_00085</name>
</gene>
<dbReference type="Gene3D" id="2.40.10.120">
    <property type="match status" value="1"/>
</dbReference>
<dbReference type="RefSeq" id="WP_035324480.1">
    <property type="nucleotide sequence ID" value="NZ_CP015125.1"/>
</dbReference>
<evidence type="ECO:0000313" key="4">
    <source>
        <dbReference type="EMBL" id="KGO05398.1"/>
    </source>
</evidence>
<dbReference type="SUPFAM" id="SSF50156">
    <property type="entry name" value="PDZ domain-like"/>
    <property type="match status" value="1"/>
</dbReference>
<dbReference type="PRINTS" id="PR00834">
    <property type="entry name" value="PROTEASES2C"/>
</dbReference>
<keyword evidence="1 4" id="KW-0645">Protease</keyword>
<dbReference type="InterPro" id="IPR036034">
    <property type="entry name" value="PDZ_sf"/>
</dbReference>
<dbReference type="PANTHER" id="PTHR43343">
    <property type="entry name" value="PEPTIDASE S12"/>
    <property type="match status" value="1"/>
</dbReference>
<dbReference type="InterPro" id="IPR051201">
    <property type="entry name" value="Chloro_Bact_Ser_Proteases"/>
</dbReference>
<dbReference type="GO" id="GO:0004252">
    <property type="term" value="F:serine-type endopeptidase activity"/>
    <property type="evidence" value="ECO:0007669"/>
    <property type="project" value="InterPro"/>
</dbReference>
<dbReference type="SUPFAM" id="SSF50494">
    <property type="entry name" value="Trypsin-like serine proteases"/>
    <property type="match status" value="1"/>
</dbReference>
<feature type="domain" description="PDZ" evidence="3">
    <location>
        <begin position="381"/>
        <end position="459"/>
    </location>
</feature>
<dbReference type="AlphaFoldDB" id="A0A0A2GSD7"/>
<evidence type="ECO:0000256" key="1">
    <source>
        <dbReference type="ARBA" id="ARBA00022670"/>
    </source>
</evidence>
<keyword evidence="2" id="KW-0378">Hydrolase</keyword>
<sequence>MKKIGGTFLIALLAGAITLGSYKLFIEEPTQVVSTPVQTQTTPAYTPVNYEALAAAASGVDFTEAAERTVNGVVHVKNVQVYKQPRNMMEYLRGGGQTNKGIVGAGSGVIISGDGYIITNNHVIDGASEVEVTLNNNKTFMAEVIGKDAKADIAILKIDAGEELPYIPFGDSDATKVGEWVLAVGNPFNLTSTVTAGIVSAKARDIDERDANFQSFIQTDAAINPGNSGGALVNIFGELVGINTAITSQTGSYVGYAFAVPSNNARKIMEDIMQYGSVQKGILGVTGGTLNAAIAEDQDLSTTEGFYVASVEYESGAEQAGITTGDIIKKLDNVNITKFSDLSGYINTKRPNDIIQVEILRDDELITLPVKLVKSVTFDIERLGIQVKNASPKDLNKYKAKNGVVISQTLTEAMKRYRIEGLVISEIDDVMVNSIDDVKEIFKNKSANEPVSIVFVDQKGERNRFIFD</sequence>
<accession>A0A0A2GSD7</accession>
<evidence type="ECO:0000259" key="3">
    <source>
        <dbReference type="SMART" id="SM00228"/>
    </source>
</evidence>
<dbReference type="SMART" id="SM00228">
    <property type="entry name" value="PDZ"/>
    <property type="match status" value="2"/>
</dbReference>
<evidence type="ECO:0000256" key="2">
    <source>
        <dbReference type="ARBA" id="ARBA00022801"/>
    </source>
</evidence>
<dbReference type="PANTHER" id="PTHR43343:SF3">
    <property type="entry name" value="PROTEASE DO-LIKE 8, CHLOROPLASTIC"/>
    <property type="match status" value="1"/>
</dbReference>
<name>A0A0A2GSD7_9FLAO</name>